<evidence type="ECO:0008006" key="3">
    <source>
        <dbReference type="Google" id="ProtNLM"/>
    </source>
</evidence>
<dbReference type="PANTHER" id="PTHR14659">
    <property type="entry name" value="ALPHA- AND GAMMA-ADAPTIN-BINDING PROTEIN P34"/>
    <property type="match status" value="1"/>
</dbReference>
<dbReference type="AlphaFoldDB" id="A0A232EWP5"/>
<dbReference type="STRING" id="543379.A0A232EWP5"/>
<dbReference type="PANTHER" id="PTHR14659:SF1">
    <property type="entry name" value="ALPHA- AND GAMMA-ADAPTIN-BINDING PROTEIN P34"/>
    <property type="match status" value="1"/>
</dbReference>
<evidence type="ECO:0000313" key="2">
    <source>
        <dbReference type="Proteomes" id="UP000215335"/>
    </source>
</evidence>
<proteinExistence type="predicted"/>
<dbReference type="Gene3D" id="3.40.50.11960">
    <property type="match status" value="1"/>
</dbReference>
<organism evidence="1 2">
    <name type="scientific">Trichomalopsis sarcophagae</name>
    <dbReference type="NCBI Taxonomy" id="543379"/>
    <lineage>
        <taxon>Eukaryota</taxon>
        <taxon>Metazoa</taxon>
        <taxon>Ecdysozoa</taxon>
        <taxon>Arthropoda</taxon>
        <taxon>Hexapoda</taxon>
        <taxon>Insecta</taxon>
        <taxon>Pterygota</taxon>
        <taxon>Neoptera</taxon>
        <taxon>Endopterygota</taxon>
        <taxon>Hymenoptera</taxon>
        <taxon>Apocrita</taxon>
        <taxon>Proctotrupomorpha</taxon>
        <taxon>Chalcidoidea</taxon>
        <taxon>Pteromalidae</taxon>
        <taxon>Pteromalinae</taxon>
        <taxon>Trichomalopsis</taxon>
    </lineage>
</organism>
<reference evidence="1 2" key="1">
    <citation type="journal article" date="2017" name="Curr. Biol.">
        <title>The Evolution of Venom by Co-option of Single-Copy Genes.</title>
        <authorList>
            <person name="Martinson E.O."/>
            <person name="Mrinalini"/>
            <person name="Kelkar Y.D."/>
            <person name="Chang C.H."/>
            <person name="Werren J.H."/>
        </authorList>
    </citation>
    <scope>NUCLEOTIDE SEQUENCE [LARGE SCALE GENOMIC DNA]</scope>
    <source>
        <strain evidence="1 2">Alberta</strain>
        <tissue evidence="1">Whole body</tissue>
    </source>
</reference>
<comment type="caution">
    <text evidence="1">The sequence shown here is derived from an EMBL/GenBank/DDBJ whole genome shotgun (WGS) entry which is preliminary data.</text>
</comment>
<gene>
    <name evidence="1" type="ORF">TSAR_002256</name>
</gene>
<protein>
    <recommendedName>
        <fullName evidence="3">Alpha-and gamma-adaptin-binding protein p34</fullName>
    </recommendedName>
</protein>
<name>A0A232EWP5_9HYME</name>
<dbReference type="EMBL" id="NNAY01001839">
    <property type="protein sequence ID" value="OXU22751.1"/>
    <property type="molecule type" value="Genomic_DNA"/>
</dbReference>
<accession>A0A232EWP5</accession>
<dbReference type="Proteomes" id="UP000215335">
    <property type="component" value="Unassembled WGS sequence"/>
</dbReference>
<evidence type="ECO:0000313" key="1">
    <source>
        <dbReference type="EMBL" id="OXU22751.1"/>
    </source>
</evidence>
<dbReference type="InterPro" id="IPR019341">
    <property type="entry name" value="Alpha/Gamma-adaptin-bd_p34"/>
</dbReference>
<keyword evidence="2" id="KW-1185">Reference proteome</keyword>
<sequence>MEDTSTDMDLPRVLITSLQNEKAKEIASNMGAKYLSQQADIEHHLLDIDNKYYTAQILLCTTKNLSIDPTNYEAMIFYYEIETEDALHLVEEQVLPLLAQSEAEILLLVCNSIPNTAIREKVIEWCALRKFELIELEHSDPQDIMDLEEDQSKYGIDRIIEALETHMWPNINLKDSRKTNIQEPEPEVNEVGDQLENVRINNAQDISERLQMESVLDGIMNNEGADFGELFSHLRAMKEHAASMPSNQRRVAAEQLVTAFWKAIGGDPSEVDDID</sequence>
<dbReference type="Pfam" id="PF10199">
    <property type="entry name" value="Adaptin_binding"/>
    <property type="match status" value="1"/>
</dbReference>
<dbReference type="OrthoDB" id="1741717at2759"/>